<name>A0AAU7MFI2_9ACTN</name>
<evidence type="ECO:0000313" key="3">
    <source>
        <dbReference type="EMBL" id="XCH76777.1"/>
    </source>
</evidence>
<feature type="region of interest" description="Disordered" evidence="1">
    <location>
        <begin position="1"/>
        <end position="25"/>
    </location>
</feature>
<proteinExistence type="predicted"/>
<reference evidence="2" key="1">
    <citation type="submission" date="2024-01" db="EMBL/GenBank/DDBJ databases">
        <title>The genome sequence of Micromonospora mangrovi CCTCC AA 2012012.</title>
        <authorList>
            <person name="Gao J."/>
        </authorList>
    </citation>
    <scope>NUCLEOTIDE SEQUENCE</scope>
    <source>
        <strain evidence="2">CCTCC AA 2012012</strain>
    </source>
</reference>
<dbReference type="EMBL" id="CP157762">
    <property type="protein sequence ID" value="XBP96073.1"/>
    <property type="molecule type" value="Genomic_DNA"/>
</dbReference>
<evidence type="ECO:0000256" key="1">
    <source>
        <dbReference type="SAM" id="MobiDB-lite"/>
    </source>
</evidence>
<protein>
    <recommendedName>
        <fullName evidence="4">Class I SAM-dependent methyltransferase</fullName>
    </recommendedName>
</protein>
<dbReference type="RefSeq" id="WP_350937470.1">
    <property type="nucleotide sequence ID" value="NZ_CP157762.1"/>
</dbReference>
<evidence type="ECO:0000313" key="2">
    <source>
        <dbReference type="EMBL" id="XBP96073.1"/>
    </source>
</evidence>
<evidence type="ECO:0008006" key="4">
    <source>
        <dbReference type="Google" id="ProtNLM"/>
    </source>
</evidence>
<dbReference type="Gene3D" id="3.40.50.150">
    <property type="entry name" value="Vaccinia Virus protein VP39"/>
    <property type="match status" value="1"/>
</dbReference>
<dbReference type="InterPro" id="IPR029063">
    <property type="entry name" value="SAM-dependent_MTases_sf"/>
</dbReference>
<accession>A0AAU7MFI2</accession>
<sequence>MSQSAEPIAGQESRRPLTPGLEVFSRGWPDQAPDTVCGWGSSEPHTQLVRKGLSGILQTYGVRTLTDAGCGDLAWMSTLDLTGVDYVGHDVHERESWPELRRRGYRLQVLDITTEDVRPADLLICRDVFIHLPNDMVLAALERFRASCRLLLTTSYTSDASLPGGEFSNLERMAAPSLRHAKLDLTRFPFGLGEPLERIPEDCPNKYLCLWDMTAVPSGGSAR</sequence>
<dbReference type="SUPFAM" id="SSF53335">
    <property type="entry name" value="S-adenosyl-L-methionine-dependent methyltransferases"/>
    <property type="match status" value="1"/>
</dbReference>
<gene>
    <name evidence="3" type="ORF">ABUL08_12005</name>
    <name evidence="2" type="ORF">VK199_11955</name>
</gene>
<reference evidence="3" key="2">
    <citation type="submission" date="2024-06" db="EMBL/GenBank/DDBJ databases">
        <title>Micromonospora mangrovi CCTCC AA 2012012 genome sequences.</title>
        <authorList>
            <person name="Gao J."/>
        </authorList>
    </citation>
    <scope>NUCLEOTIDE SEQUENCE</scope>
    <source>
        <strain evidence="3">CCTCC AA 2012012</strain>
    </source>
</reference>
<dbReference type="EMBL" id="CP159342">
    <property type="protein sequence ID" value="XCH76777.1"/>
    <property type="molecule type" value="Genomic_DNA"/>
</dbReference>
<organism evidence="2">
    <name type="scientific">Micromonospora sp. CCTCC AA 2012012</name>
    <dbReference type="NCBI Taxonomy" id="3111921"/>
    <lineage>
        <taxon>Bacteria</taxon>
        <taxon>Bacillati</taxon>
        <taxon>Actinomycetota</taxon>
        <taxon>Actinomycetes</taxon>
        <taxon>Micromonosporales</taxon>
        <taxon>Micromonosporaceae</taxon>
        <taxon>Micromonospora</taxon>
    </lineage>
</organism>
<dbReference type="AlphaFoldDB" id="A0AAU7MFI2"/>